<name>A0A9R1VHS6_LACSA</name>
<reference evidence="1 2" key="1">
    <citation type="journal article" date="2017" name="Nat. Commun.">
        <title>Genome assembly with in vitro proximity ligation data and whole-genome triplication in lettuce.</title>
        <authorList>
            <person name="Reyes-Chin-Wo S."/>
            <person name="Wang Z."/>
            <person name="Yang X."/>
            <person name="Kozik A."/>
            <person name="Arikit S."/>
            <person name="Song C."/>
            <person name="Xia L."/>
            <person name="Froenicke L."/>
            <person name="Lavelle D.O."/>
            <person name="Truco M.J."/>
            <person name="Xia R."/>
            <person name="Zhu S."/>
            <person name="Xu C."/>
            <person name="Xu H."/>
            <person name="Xu X."/>
            <person name="Cox K."/>
            <person name="Korf I."/>
            <person name="Meyers B.C."/>
            <person name="Michelmore R.W."/>
        </authorList>
    </citation>
    <scope>NUCLEOTIDE SEQUENCE [LARGE SCALE GENOMIC DNA]</scope>
    <source>
        <strain evidence="2">cv. Salinas</strain>
        <tissue evidence="1">Seedlings</tissue>
    </source>
</reference>
<evidence type="ECO:0000313" key="2">
    <source>
        <dbReference type="Proteomes" id="UP000235145"/>
    </source>
</evidence>
<protein>
    <submittedName>
        <fullName evidence="1">Uncharacterized protein</fullName>
    </submittedName>
</protein>
<sequence>MPTAESIILEHPDVFEASSDKPLQLVMWPPTTLVKQFPIVQGYKDGSLGSMECWVYDENTCGAVIKLKNGCIRLYDQRDLLQFRKWDIHYLSNFQIKVLEDIYEQGAKAYTRMVAEILSKKMWNGAMGQMDVMLVNEFFVGVGTDAPDVDDENIVSILSMSYDDVWARTLLETIKVDLPPQPDFMFGLTSIDRVFSFDPKSTLALQSLVQETESRTPPGTTLMMLDADKMVAVASSRNPTLANSLTRLQQCAFIGSWEVHYKDMIYLYLYNICMYVATLIFFSSQVRIIAAQALTTMAIISGEPYRIQIYEFLHALVHGGVQSKFSDMHISNGEDQGANGIGLGSLISLMLKVFNDIYNAQDDLIKCRSLFICACSHSTNNANLIEIYRIRHNTASSGMRDVVVAIGISELLYDSIKPEAVEFDNNLDDDL</sequence>
<gene>
    <name evidence="1" type="ORF">LSAT_V11C500285190</name>
</gene>
<comment type="caution">
    <text evidence="1">The sequence shown here is derived from an EMBL/GenBank/DDBJ whole genome shotgun (WGS) entry which is preliminary data.</text>
</comment>
<organism evidence="1 2">
    <name type="scientific">Lactuca sativa</name>
    <name type="common">Garden lettuce</name>
    <dbReference type="NCBI Taxonomy" id="4236"/>
    <lineage>
        <taxon>Eukaryota</taxon>
        <taxon>Viridiplantae</taxon>
        <taxon>Streptophyta</taxon>
        <taxon>Embryophyta</taxon>
        <taxon>Tracheophyta</taxon>
        <taxon>Spermatophyta</taxon>
        <taxon>Magnoliopsida</taxon>
        <taxon>eudicotyledons</taxon>
        <taxon>Gunneridae</taxon>
        <taxon>Pentapetalae</taxon>
        <taxon>asterids</taxon>
        <taxon>campanulids</taxon>
        <taxon>Asterales</taxon>
        <taxon>Asteraceae</taxon>
        <taxon>Cichorioideae</taxon>
        <taxon>Cichorieae</taxon>
        <taxon>Lactucinae</taxon>
        <taxon>Lactuca</taxon>
    </lineage>
</organism>
<dbReference type="InterPro" id="IPR053296">
    <property type="entry name" value="TSET_member_tstB"/>
</dbReference>
<dbReference type="PANTHER" id="PTHR48151">
    <property type="entry name" value="SH3 DOMAIN-CONTAINING PROTEIN"/>
    <property type="match status" value="1"/>
</dbReference>
<dbReference type="AlphaFoldDB" id="A0A9R1VHS6"/>
<proteinExistence type="predicted"/>
<evidence type="ECO:0000313" key="1">
    <source>
        <dbReference type="EMBL" id="KAJ0204938.1"/>
    </source>
</evidence>
<dbReference type="Proteomes" id="UP000235145">
    <property type="component" value="Unassembled WGS sequence"/>
</dbReference>
<accession>A0A9R1VHS6</accession>
<dbReference type="EMBL" id="NBSK02000005">
    <property type="protein sequence ID" value="KAJ0204938.1"/>
    <property type="molecule type" value="Genomic_DNA"/>
</dbReference>
<dbReference type="PANTHER" id="PTHR48151:SF3">
    <property type="entry name" value="SH3 DOMAIN-CONTAINING PROTEIN"/>
    <property type="match status" value="1"/>
</dbReference>
<keyword evidence="2" id="KW-1185">Reference proteome</keyword>